<dbReference type="SUPFAM" id="SSF57850">
    <property type="entry name" value="RING/U-box"/>
    <property type="match status" value="1"/>
</dbReference>
<evidence type="ECO:0000256" key="7">
    <source>
        <dbReference type="ARBA" id="ARBA00022679"/>
    </source>
</evidence>
<dbReference type="Pfam" id="PF04564">
    <property type="entry name" value="U-box"/>
    <property type="match status" value="1"/>
</dbReference>
<protein>
    <recommendedName>
        <fullName evidence="11">Ubiquitin conjugation factor E4 A</fullName>
        <ecNumber evidence="5">2.3.2.27</ecNumber>
    </recommendedName>
</protein>
<accession>A0ABM1HUT9</accession>
<dbReference type="PANTHER" id="PTHR13931">
    <property type="entry name" value="UBIQUITINATION FACTOR E4"/>
    <property type="match status" value="1"/>
</dbReference>
<evidence type="ECO:0000256" key="10">
    <source>
        <dbReference type="ARBA" id="ARBA00037624"/>
    </source>
</evidence>
<evidence type="ECO:0000259" key="12">
    <source>
        <dbReference type="PROSITE" id="PS51698"/>
    </source>
</evidence>
<comment type="pathway">
    <text evidence="3">Protein modification; protein ubiquitination.</text>
</comment>
<evidence type="ECO:0000256" key="6">
    <source>
        <dbReference type="ARBA" id="ARBA00022490"/>
    </source>
</evidence>
<dbReference type="EC" id="2.3.2.27" evidence="5"/>
<organism evidence="13 14">
    <name type="scientific">Polistes dominula</name>
    <name type="common">European paper wasp</name>
    <name type="synonym">Vespa dominula</name>
    <dbReference type="NCBI Taxonomy" id="743375"/>
    <lineage>
        <taxon>Eukaryota</taxon>
        <taxon>Metazoa</taxon>
        <taxon>Ecdysozoa</taxon>
        <taxon>Arthropoda</taxon>
        <taxon>Hexapoda</taxon>
        <taxon>Insecta</taxon>
        <taxon>Pterygota</taxon>
        <taxon>Neoptera</taxon>
        <taxon>Endopterygota</taxon>
        <taxon>Hymenoptera</taxon>
        <taxon>Apocrita</taxon>
        <taxon>Aculeata</taxon>
        <taxon>Vespoidea</taxon>
        <taxon>Vespidae</taxon>
        <taxon>Polistinae</taxon>
        <taxon>Polistini</taxon>
        <taxon>Polistes</taxon>
    </lineage>
</organism>
<dbReference type="InterPro" id="IPR003613">
    <property type="entry name" value="Ubox_domain"/>
</dbReference>
<dbReference type="InterPro" id="IPR013083">
    <property type="entry name" value="Znf_RING/FYVE/PHD"/>
</dbReference>
<sequence length="1031" mass="118848">MSDRVKSNPFVGLFSTIDDALLYSIQASEANNDNNEKQYIEENHDKDKELLTNEESDEYQLKLRKAKLLADVFGLMLNSDELTEIHKDLVSVAADSVEDAIFERIVMPSPKSNLIHNEQSNNCDSHTVETQVIFYLYESYRRLKHYEDNKELIDYIDNLKLIVLRHVGIALQEPNLFNDQDVYYQFVTLFMEDSVDLSEFFKDLISELNSSNEDTFEEVIKISFTPILNIIHQEAAQSTLVGFREHWFTILNMFCNHETLAELLLEYNTPKSNQGKDYEKTLFGTFFCLNCLSKAVNPRNDFYSKSYEHSDPIKSSIWVALGALTDCVEHIFHSLLKLSPEIRHMTLQWIGDCLHANANRGKLWNSHNEINFGPSLNASDGFMLNFGAMLLQLCQPFCVKTKEMKFPKIDPTYCAAEPADEDESFSRGLHIKGLSQETCLIPTPEGQSRPVSKLFSFTTECFFLTHRALDLGYRIVIEKLQRAQQDLSLIQQRLDNSVENVPLNRSFNRMISQQMEVAMTKFLTLKASLCPPKMLSNLANFYATTAHWIIQVNLDNVYELHGEDSNDDYIPKQQKKLSFPLSEKVPITLRCIPEFVVENTVGFLCFLREFSAETFEEQGKSFLNPIMTELILLMDEHRLYNPHLRARLAEGLGALLPPSDEDLPLRAFHRQQLFKTHQHVYQVVAQLLQVFVSIEMTGQSVQFEQKFNYRRPMYTIMHYLWELPRHRKKFIALAKDAEANMEAVRPPLFLRFINLLMNDAVFLLDEALSNMAQLRKMIQARDNGEWDKLPPNERIQQRNFLHHVGTIAQFDNILGRKTIQTIKMLTSEIKSIFCHPTMVDRIASMLNYLLLQLVGPDKNKLKVDDQDGYGFEPANLVLDICKIYVNLSENKSFTLAVSQDGRSYSPKLFKSADQVLLRIGGFDILGELNQFAKNVEKAATIKRKEDEILTEAPEEFLDPIMSTLMIDPVILPSSKITIDRRTIARHLLSDQTDPFNRSPLTMDMIKPNTELKNKIKQWVSNKKAENVIQIL</sequence>
<evidence type="ECO:0000256" key="5">
    <source>
        <dbReference type="ARBA" id="ARBA00012483"/>
    </source>
</evidence>
<dbReference type="Pfam" id="PF10408">
    <property type="entry name" value="Ufd2P_core"/>
    <property type="match status" value="1"/>
</dbReference>
<evidence type="ECO:0000256" key="4">
    <source>
        <dbReference type="ARBA" id="ARBA00007434"/>
    </source>
</evidence>
<dbReference type="Proteomes" id="UP000694924">
    <property type="component" value="Unplaced"/>
</dbReference>
<dbReference type="InterPro" id="IPR019474">
    <property type="entry name" value="Ub_conjug_fac_E4_core"/>
</dbReference>
<dbReference type="Gene3D" id="3.30.40.10">
    <property type="entry name" value="Zinc/RING finger domain, C3HC4 (zinc finger)"/>
    <property type="match status" value="1"/>
</dbReference>
<evidence type="ECO:0000256" key="8">
    <source>
        <dbReference type="ARBA" id="ARBA00022786"/>
    </source>
</evidence>
<dbReference type="RefSeq" id="XP_015171726.1">
    <property type="nucleotide sequence ID" value="XM_015316240.1"/>
</dbReference>
<keyword evidence="6" id="KW-0963">Cytoplasm</keyword>
<comment type="subcellular location">
    <subcellularLocation>
        <location evidence="2">Cytoplasm</location>
    </subcellularLocation>
</comment>
<evidence type="ECO:0000313" key="14">
    <source>
        <dbReference type="RefSeq" id="XP_015171726.1"/>
    </source>
</evidence>
<evidence type="ECO:0000256" key="1">
    <source>
        <dbReference type="ARBA" id="ARBA00000900"/>
    </source>
</evidence>
<reference evidence="14" key="1">
    <citation type="submission" date="2025-08" db="UniProtKB">
        <authorList>
            <consortium name="RefSeq"/>
        </authorList>
    </citation>
    <scope>IDENTIFICATION</scope>
    <source>
        <tissue evidence="14">Whole body</tissue>
    </source>
</reference>
<evidence type="ECO:0000256" key="3">
    <source>
        <dbReference type="ARBA" id="ARBA00004906"/>
    </source>
</evidence>
<dbReference type="PANTHER" id="PTHR13931:SF16">
    <property type="entry name" value="UBIQUITIN CONJUGATION FACTOR E4 A"/>
    <property type="match status" value="1"/>
</dbReference>
<feature type="domain" description="U-box" evidence="12">
    <location>
        <begin position="951"/>
        <end position="1025"/>
    </location>
</feature>
<name>A0ABM1HUT9_POLDO</name>
<keyword evidence="8" id="KW-0833">Ubl conjugation pathway</keyword>
<dbReference type="CDD" id="cd16657">
    <property type="entry name" value="RING-Ubox_UBE4A"/>
    <property type="match status" value="1"/>
</dbReference>
<keyword evidence="7" id="KW-0808">Transferase</keyword>
<dbReference type="PROSITE" id="PS51698">
    <property type="entry name" value="U_BOX"/>
    <property type="match status" value="1"/>
</dbReference>
<gene>
    <name evidence="14" type="primary">LOC107064002</name>
</gene>
<evidence type="ECO:0000256" key="2">
    <source>
        <dbReference type="ARBA" id="ARBA00004496"/>
    </source>
</evidence>
<dbReference type="GeneID" id="107064002"/>
<evidence type="ECO:0000256" key="9">
    <source>
        <dbReference type="ARBA" id="ARBA00022990"/>
    </source>
</evidence>
<comment type="catalytic activity">
    <reaction evidence="1">
        <text>S-ubiquitinyl-[E2 ubiquitin-conjugating enzyme]-L-cysteine + [acceptor protein]-L-lysine = [E2 ubiquitin-conjugating enzyme]-L-cysteine + N(6)-ubiquitinyl-[acceptor protein]-L-lysine.</text>
        <dbReference type="EC" id="2.3.2.27"/>
    </reaction>
</comment>
<evidence type="ECO:0000313" key="13">
    <source>
        <dbReference type="Proteomes" id="UP000694924"/>
    </source>
</evidence>
<comment type="function">
    <text evidence="10">Ubiquitin-protein ligase that probably functions as an E3 ligase in conjunction with specific E1 and E2 ligases. May also function as an E4 ligase mediating the assembly of polyubiquitin chains on substrates ubiquitinated by another E3 ubiquitin ligase. Mediates 'Lys-48'-linked polyubiquitination of substrates.</text>
</comment>
<dbReference type="SMART" id="SM00504">
    <property type="entry name" value="Ubox"/>
    <property type="match status" value="1"/>
</dbReference>
<keyword evidence="9" id="KW-0007">Acetylation</keyword>
<comment type="similarity">
    <text evidence="4">Belongs to the ubiquitin conjugation factor E4 family.</text>
</comment>
<keyword evidence="13" id="KW-1185">Reference proteome</keyword>
<proteinExistence type="inferred from homology"/>
<dbReference type="InterPro" id="IPR045132">
    <property type="entry name" value="UBE4"/>
</dbReference>
<evidence type="ECO:0000256" key="11">
    <source>
        <dbReference type="ARBA" id="ARBA00040077"/>
    </source>
</evidence>